<proteinExistence type="predicted"/>
<protein>
    <submittedName>
        <fullName evidence="1">Uncharacterized protein</fullName>
    </submittedName>
</protein>
<gene>
    <name evidence="1" type="ORF">A2527_14655</name>
</gene>
<sequence length="59" mass="6703">MISSFKDDFTEQVFHSGDRAKIPRIDGRALAKAQVWLDRLNDAGSPHDLDLHPDQSLRD</sequence>
<dbReference type="STRING" id="1817772.A2527_14655"/>
<evidence type="ECO:0000313" key="1">
    <source>
        <dbReference type="EMBL" id="OGG94297.1"/>
    </source>
</evidence>
<dbReference type="EMBL" id="MFNE01000040">
    <property type="protein sequence ID" value="OGG94297.1"/>
    <property type="molecule type" value="Genomic_DNA"/>
</dbReference>
<dbReference type="AlphaFoldDB" id="A0A1F6G864"/>
<dbReference type="Proteomes" id="UP000178449">
    <property type="component" value="Unassembled WGS sequence"/>
</dbReference>
<reference evidence="1 2" key="1">
    <citation type="journal article" date="2016" name="Nat. Commun.">
        <title>Thousands of microbial genomes shed light on interconnected biogeochemical processes in an aquifer system.</title>
        <authorList>
            <person name="Anantharaman K."/>
            <person name="Brown C.T."/>
            <person name="Hug L.A."/>
            <person name="Sharon I."/>
            <person name="Castelle C.J."/>
            <person name="Probst A.J."/>
            <person name="Thomas B.C."/>
            <person name="Singh A."/>
            <person name="Wilkins M.J."/>
            <person name="Karaoz U."/>
            <person name="Brodie E.L."/>
            <person name="Williams K.H."/>
            <person name="Hubbard S.S."/>
            <person name="Banfield J.F."/>
        </authorList>
    </citation>
    <scope>NUCLEOTIDE SEQUENCE [LARGE SCALE GENOMIC DNA]</scope>
</reference>
<accession>A0A1F6G864</accession>
<comment type="caution">
    <text evidence="1">The sequence shown here is derived from an EMBL/GenBank/DDBJ whole genome shotgun (WGS) entry which is preliminary data.</text>
</comment>
<organism evidence="1 2">
    <name type="scientific">Candidatus Lambdaproteobacteria bacterium RIFOXYD2_FULL_50_16</name>
    <dbReference type="NCBI Taxonomy" id="1817772"/>
    <lineage>
        <taxon>Bacteria</taxon>
        <taxon>Pseudomonadati</taxon>
        <taxon>Pseudomonadota</taxon>
        <taxon>Candidatus Lambdaproteobacteria</taxon>
    </lineage>
</organism>
<evidence type="ECO:0000313" key="2">
    <source>
        <dbReference type="Proteomes" id="UP000178449"/>
    </source>
</evidence>
<name>A0A1F6G864_9PROT</name>